<dbReference type="SUPFAM" id="SSF47413">
    <property type="entry name" value="lambda repressor-like DNA-binding domains"/>
    <property type="match status" value="1"/>
</dbReference>
<evidence type="ECO:0000259" key="2">
    <source>
        <dbReference type="PROSITE" id="PS50943"/>
    </source>
</evidence>
<dbReference type="SUPFAM" id="SSF51182">
    <property type="entry name" value="RmlC-like cupins"/>
    <property type="match status" value="1"/>
</dbReference>
<dbReference type="AlphaFoldDB" id="A0A7D7WG43"/>
<dbReference type="Gene3D" id="2.60.120.10">
    <property type="entry name" value="Jelly Rolls"/>
    <property type="match status" value="1"/>
</dbReference>
<proteinExistence type="predicted"/>
<evidence type="ECO:0000256" key="1">
    <source>
        <dbReference type="ARBA" id="ARBA00023125"/>
    </source>
</evidence>
<accession>A0A7D7WG43</accession>
<protein>
    <submittedName>
        <fullName evidence="3">Helix-turn-helix domain-containing protein</fullName>
    </submittedName>
</protein>
<feature type="domain" description="HTH cro/C1-type" evidence="2">
    <location>
        <begin position="89"/>
        <end position="143"/>
    </location>
</feature>
<dbReference type="InterPro" id="IPR001387">
    <property type="entry name" value="Cro/C1-type_HTH"/>
</dbReference>
<dbReference type="EMBL" id="CP043732">
    <property type="protein sequence ID" value="QMU97291.1"/>
    <property type="molecule type" value="Genomic_DNA"/>
</dbReference>
<dbReference type="CDD" id="cd02209">
    <property type="entry name" value="cupin_XRE_C"/>
    <property type="match status" value="1"/>
</dbReference>
<dbReference type="InterPro" id="IPR050807">
    <property type="entry name" value="TransReg_Diox_bact_type"/>
</dbReference>
<organism evidence="3 4">
    <name type="scientific">Microbacterium esteraromaticum</name>
    <dbReference type="NCBI Taxonomy" id="57043"/>
    <lineage>
        <taxon>Bacteria</taxon>
        <taxon>Bacillati</taxon>
        <taxon>Actinomycetota</taxon>
        <taxon>Actinomycetes</taxon>
        <taxon>Micrococcales</taxon>
        <taxon>Microbacteriaceae</taxon>
        <taxon>Microbacterium</taxon>
    </lineage>
</organism>
<dbReference type="Gene3D" id="1.10.260.40">
    <property type="entry name" value="lambda repressor-like DNA-binding domains"/>
    <property type="match status" value="1"/>
</dbReference>
<dbReference type="Proteomes" id="UP000515708">
    <property type="component" value="Chromosome"/>
</dbReference>
<dbReference type="Pfam" id="PF13560">
    <property type="entry name" value="HTH_31"/>
    <property type="match status" value="1"/>
</dbReference>
<dbReference type="PROSITE" id="PS50943">
    <property type="entry name" value="HTH_CROC1"/>
    <property type="match status" value="1"/>
</dbReference>
<dbReference type="GO" id="GO:0005829">
    <property type="term" value="C:cytosol"/>
    <property type="evidence" value="ECO:0007669"/>
    <property type="project" value="TreeGrafter"/>
</dbReference>
<dbReference type="Pfam" id="PF07883">
    <property type="entry name" value="Cupin_2"/>
    <property type="match status" value="1"/>
</dbReference>
<sequence length="274" mass="29238">MASGDVRAAFARLVTNIATMSVCVNTAQVMWSVQATSPGFSVLCRSCVQNMRTLRERHMLCAYIVGNEPFGGDMENGADATLVAVGSRLRDIRKEAGLSLRDLATRSGMSASFLSLVERGECSLSLTSLFGIARALEIDPADVVGAASNAAPAQAEFGIWRAGDRPKPKSVVGEREYFAFSAAVAQSGLRPIFLRIHPTKVALPRLSHEGEEVAVVLSGTLTFELRDEIVELGAGDAIHLSSQTPHTILNRTDGIVEAIWLSADGDASAHHPSY</sequence>
<dbReference type="InterPro" id="IPR011051">
    <property type="entry name" value="RmlC_Cupin_sf"/>
</dbReference>
<dbReference type="PANTHER" id="PTHR46797">
    <property type="entry name" value="HTH-TYPE TRANSCRIPTIONAL REGULATOR"/>
    <property type="match status" value="1"/>
</dbReference>
<dbReference type="InterPro" id="IPR013096">
    <property type="entry name" value="Cupin_2"/>
</dbReference>
<dbReference type="GO" id="GO:0003700">
    <property type="term" value="F:DNA-binding transcription factor activity"/>
    <property type="evidence" value="ECO:0007669"/>
    <property type="project" value="TreeGrafter"/>
</dbReference>
<dbReference type="InterPro" id="IPR014710">
    <property type="entry name" value="RmlC-like_jellyroll"/>
</dbReference>
<dbReference type="GO" id="GO:0003677">
    <property type="term" value="F:DNA binding"/>
    <property type="evidence" value="ECO:0007669"/>
    <property type="project" value="UniProtKB-KW"/>
</dbReference>
<dbReference type="SMART" id="SM00530">
    <property type="entry name" value="HTH_XRE"/>
    <property type="match status" value="1"/>
</dbReference>
<gene>
    <name evidence="3" type="ORF">FVO59_08725</name>
</gene>
<evidence type="ECO:0000313" key="3">
    <source>
        <dbReference type="EMBL" id="QMU97291.1"/>
    </source>
</evidence>
<keyword evidence="1" id="KW-0238">DNA-binding</keyword>
<dbReference type="CDD" id="cd00093">
    <property type="entry name" value="HTH_XRE"/>
    <property type="match status" value="1"/>
</dbReference>
<reference evidence="3 4" key="1">
    <citation type="journal article" date="2020" name="Front. Microbiol.">
        <title>Design of Bacterial Strain-Specific qPCR Assays Using NGS Data and Publicly Available Resources and Its Application to Track Biocontrol Strains.</title>
        <authorList>
            <person name="Hernandez I."/>
            <person name="Sant C."/>
            <person name="Martinez R."/>
            <person name="Fernandez C."/>
        </authorList>
    </citation>
    <scope>NUCLEOTIDE SEQUENCE [LARGE SCALE GENOMIC DNA]</scope>
    <source>
        <strain evidence="3 4">B24</strain>
    </source>
</reference>
<dbReference type="InterPro" id="IPR010982">
    <property type="entry name" value="Lambda_DNA-bd_dom_sf"/>
</dbReference>
<dbReference type="PANTHER" id="PTHR46797:SF1">
    <property type="entry name" value="METHYLPHOSPHONATE SYNTHASE"/>
    <property type="match status" value="1"/>
</dbReference>
<name>A0A7D7WG43_9MICO</name>
<evidence type="ECO:0000313" key="4">
    <source>
        <dbReference type="Proteomes" id="UP000515708"/>
    </source>
</evidence>